<dbReference type="Pfam" id="PF13508">
    <property type="entry name" value="Acetyltransf_7"/>
    <property type="match status" value="1"/>
</dbReference>
<protein>
    <submittedName>
        <fullName evidence="2">GNAT superfamily N-acetyltransferase</fullName>
    </submittedName>
</protein>
<evidence type="ECO:0000313" key="3">
    <source>
        <dbReference type="Proteomes" id="UP000732378"/>
    </source>
</evidence>
<dbReference type="InterPro" id="IPR000182">
    <property type="entry name" value="GNAT_dom"/>
</dbReference>
<dbReference type="InterPro" id="IPR016181">
    <property type="entry name" value="Acyl_CoA_acyltransferase"/>
</dbReference>
<evidence type="ECO:0000259" key="1">
    <source>
        <dbReference type="PROSITE" id="PS51186"/>
    </source>
</evidence>
<dbReference type="Gene3D" id="3.40.630.30">
    <property type="match status" value="1"/>
</dbReference>
<feature type="domain" description="N-acetyltransferase" evidence="1">
    <location>
        <begin position="16"/>
        <end position="184"/>
    </location>
</feature>
<dbReference type="Proteomes" id="UP000732378">
    <property type="component" value="Unassembled WGS sequence"/>
</dbReference>
<sequence>MSTQREPVRPAEAGDAWLRPAAGLSDAEALAHLHLDVWEDAYTGLMPAQLLAERRARPEERVASWRRVLASRAAALDADPGAEPVWLAEDRTGLVGFASAGPGRDDDPGLPALELSALYVRARRWGTGLGHRLLVATLGERAAYLWVLAGNDRATGFYERHGFALDGEVDDGDAHGRHLRMVRR</sequence>
<accession>A0ABS2MC71</accession>
<dbReference type="PROSITE" id="PS51186">
    <property type="entry name" value="GNAT"/>
    <property type="match status" value="1"/>
</dbReference>
<gene>
    <name evidence="2" type="ORF">JOE61_002607</name>
</gene>
<organism evidence="2 3">
    <name type="scientific">Nocardioides salarius</name>
    <dbReference type="NCBI Taxonomy" id="374513"/>
    <lineage>
        <taxon>Bacteria</taxon>
        <taxon>Bacillati</taxon>
        <taxon>Actinomycetota</taxon>
        <taxon>Actinomycetes</taxon>
        <taxon>Propionibacteriales</taxon>
        <taxon>Nocardioidaceae</taxon>
        <taxon>Nocardioides</taxon>
    </lineage>
</organism>
<comment type="caution">
    <text evidence="2">The sequence shown here is derived from an EMBL/GenBank/DDBJ whole genome shotgun (WGS) entry which is preliminary data.</text>
</comment>
<dbReference type="RefSeq" id="WP_193668043.1">
    <property type="nucleotide sequence ID" value="NZ_JACDTV010000004.1"/>
</dbReference>
<keyword evidence="3" id="KW-1185">Reference proteome</keyword>
<proteinExistence type="predicted"/>
<evidence type="ECO:0000313" key="2">
    <source>
        <dbReference type="EMBL" id="MBM7508793.1"/>
    </source>
</evidence>
<dbReference type="EMBL" id="JAFBBZ010000001">
    <property type="protein sequence ID" value="MBM7508793.1"/>
    <property type="molecule type" value="Genomic_DNA"/>
</dbReference>
<name>A0ABS2MC71_9ACTN</name>
<reference evidence="2 3" key="1">
    <citation type="submission" date="2021-01" db="EMBL/GenBank/DDBJ databases">
        <title>Sequencing the genomes of 1000 actinobacteria strains.</title>
        <authorList>
            <person name="Klenk H.-P."/>
        </authorList>
    </citation>
    <scope>NUCLEOTIDE SEQUENCE [LARGE SCALE GENOMIC DNA]</scope>
    <source>
        <strain evidence="2 3">DSM 18239</strain>
    </source>
</reference>
<dbReference type="SUPFAM" id="SSF55729">
    <property type="entry name" value="Acyl-CoA N-acyltransferases (Nat)"/>
    <property type="match status" value="1"/>
</dbReference>